<reference evidence="1 2" key="1">
    <citation type="submission" date="2016-10" db="EMBL/GenBank/DDBJ databases">
        <authorList>
            <person name="de Groot N.N."/>
        </authorList>
    </citation>
    <scope>NUCLEOTIDE SEQUENCE [LARGE SCALE GENOMIC DNA]</scope>
    <source>
        <strain evidence="1 2">BH539</strain>
    </source>
</reference>
<name>A0A1G7PCY5_9GAMM</name>
<dbReference type="Proteomes" id="UP000198641">
    <property type="component" value="Unassembled WGS sequence"/>
</dbReference>
<dbReference type="AlphaFoldDB" id="A0A1G7PCY5"/>
<evidence type="ECO:0000313" key="1">
    <source>
        <dbReference type="EMBL" id="SDF84163.1"/>
    </source>
</evidence>
<accession>A0A1G7PCY5</accession>
<proteinExistence type="predicted"/>
<evidence type="ECO:0000313" key="2">
    <source>
        <dbReference type="Proteomes" id="UP000198641"/>
    </source>
</evidence>
<dbReference type="OrthoDB" id="8601734at2"/>
<sequence length="171" mass="19498">MMWHLIAAVFAGLGAAGIALLLRTLSGKRLPRWIIPAFGGLGMLAYQIHAEYTWFAHKQQQLPPSAQVVASEKSKMFWRPWTYLFPMTTAFQVIDRENLISRQAGNDRLVEFIRYRFEKQAVDHVSTRPYLMNCTTRERVPLDASTGEPKLDELVRLKDSDPVFQAVCNAS</sequence>
<dbReference type="EMBL" id="FNCI01000002">
    <property type="protein sequence ID" value="SDF84163.1"/>
    <property type="molecule type" value="Genomic_DNA"/>
</dbReference>
<protein>
    <submittedName>
        <fullName evidence="1">Uncharacterized protein</fullName>
    </submittedName>
</protein>
<organism evidence="1 2">
    <name type="scientific">Onishia taeanensis</name>
    <dbReference type="NCBI Taxonomy" id="284577"/>
    <lineage>
        <taxon>Bacteria</taxon>
        <taxon>Pseudomonadati</taxon>
        <taxon>Pseudomonadota</taxon>
        <taxon>Gammaproteobacteria</taxon>
        <taxon>Oceanospirillales</taxon>
        <taxon>Halomonadaceae</taxon>
        <taxon>Onishia</taxon>
    </lineage>
</organism>
<dbReference type="STRING" id="284577.SAMN05216571_102253"/>
<dbReference type="RefSeq" id="WP_092523278.1">
    <property type="nucleotide sequence ID" value="NZ_FNCI01000002.1"/>
</dbReference>
<gene>
    <name evidence="1" type="ORF">SAMN05216571_102253</name>
</gene>
<keyword evidence="2" id="KW-1185">Reference proteome</keyword>